<dbReference type="EMBL" id="MFDO01000005">
    <property type="protein sequence ID" value="OGE65830.1"/>
    <property type="molecule type" value="Genomic_DNA"/>
</dbReference>
<gene>
    <name evidence="2" type="ORF">A3B49_03460</name>
</gene>
<evidence type="ECO:0000313" key="2">
    <source>
        <dbReference type="EMBL" id="OGE65830.1"/>
    </source>
</evidence>
<accession>A0A1F5MKK9</accession>
<comment type="caution">
    <text evidence="2">The sequence shown here is derived from an EMBL/GenBank/DDBJ whole genome shotgun (WGS) entry which is preliminary data.</text>
</comment>
<proteinExistence type="predicted"/>
<reference evidence="2 3" key="1">
    <citation type="journal article" date="2016" name="Nat. Commun.">
        <title>Thousands of microbial genomes shed light on interconnected biogeochemical processes in an aquifer system.</title>
        <authorList>
            <person name="Anantharaman K."/>
            <person name="Brown C.T."/>
            <person name="Hug L.A."/>
            <person name="Sharon I."/>
            <person name="Castelle C.J."/>
            <person name="Probst A.J."/>
            <person name="Thomas B.C."/>
            <person name="Singh A."/>
            <person name="Wilkins M.J."/>
            <person name="Karaoz U."/>
            <person name="Brodie E.L."/>
            <person name="Williams K.H."/>
            <person name="Hubbard S.S."/>
            <person name="Banfield J.F."/>
        </authorList>
    </citation>
    <scope>NUCLEOTIDE SEQUENCE [LARGE SCALE GENOMIC DNA]</scope>
</reference>
<feature type="domain" description="PD-(D/E)XK endonuclease-like" evidence="1">
    <location>
        <begin position="12"/>
        <end position="262"/>
    </location>
</feature>
<dbReference type="AlphaFoldDB" id="A0A1F5MKK9"/>
<evidence type="ECO:0000313" key="3">
    <source>
        <dbReference type="Proteomes" id="UP000178017"/>
    </source>
</evidence>
<dbReference type="Proteomes" id="UP000178017">
    <property type="component" value="Unassembled WGS sequence"/>
</dbReference>
<sequence length="282" mass="33309">MSQMVPRYRCFSLGDFKEFEKCVFSFLVKHHLEKKYQLAEGSENQALGSLLDLSIKKIHGNQLYNQPIEVLLGVVKASEMEMRQKSKNGKDSYYGSQIPFLNEELVDKAKKILRDYYQAIDGKFQKSLSRDRFWDREIAATDGNLLKLWGGPDTIEEGKDTTPEVIDYKYFEDNEKGKDYLDWDLMPKLYVLLTAVELQNQGYQKVRFKIRCWQDPTDDSLFEEFDLSTVANFEEFFREKMERILRTEDITFCEKAYCRVCQSDLRKQWEVLCRSKSWLSSL</sequence>
<organism evidence="2 3">
    <name type="scientific">Candidatus Daviesbacteria bacterium RIFCSPLOWO2_01_FULL_40_24</name>
    <dbReference type="NCBI Taxonomy" id="1797787"/>
    <lineage>
        <taxon>Bacteria</taxon>
        <taxon>Candidatus Daviesiibacteriota</taxon>
    </lineage>
</organism>
<evidence type="ECO:0000259" key="1">
    <source>
        <dbReference type="Pfam" id="PF12705"/>
    </source>
</evidence>
<name>A0A1F5MKK9_9BACT</name>
<protein>
    <recommendedName>
        <fullName evidence="1">PD-(D/E)XK endonuclease-like domain-containing protein</fullName>
    </recommendedName>
</protein>
<dbReference type="Pfam" id="PF12705">
    <property type="entry name" value="PDDEXK_1"/>
    <property type="match status" value="1"/>
</dbReference>
<dbReference type="InterPro" id="IPR038726">
    <property type="entry name" value="PDDEXK_AddAB-type"/>
</dbReference>